<dbReference type="CDD" id="cd03024">
    <property type="entry name" value="DsbA_FrnE"/>
    <property type="match status" value="1"/>
</dbReference>
<dbReference type="InterPro" id="IPR001853">
    <property type="entry name" value="DSBA-like_thioredoxin_dom"/>
</dbReference>
<dbReference type="EMBL" id="CP064942">
    <property type="protein sequence ID" value="QPH54327.1"/>
    <property type="molecule type" value="Genomic_DNA"/>
</dbReference>
<dbReference type="Proteomes" id="UP000594800">
    <property type="component" value="Chromosome"/>
</dbReference>
<dbReference type="Pfam" id="PF01323">
    <property type="entry name" value="DSBA"/>
    <property type="match status" value="1"/>
</dbReference>
<dbReference type="GO" id="GO:0016491">
    <property type="term" value="F:oxidoreductase activity"/>
    <property type="evidence" value="ECO:0007669"/>
    <property type="project" value="InterPro"/>
</dbReference>
<dbReference type="PANTHER" id="PTHR13887:SF41">
    <property type="entry name" value="THIOREDOXIN SUPERFAMILY PROTEIN"/>
    <property type="match status" value="1"/>
</dbReference>
<protein>
    <submittedName>
        <fullName evidence="2">DsbA family oxidoreductase</fullName>
    </submittedName>
</protein>
<evidence type="ECO:0000259" key="1">
    <source>
        <dbReference type="Pfam" id="PF01323"/>
    </source>
</evidence>
<evidence type="ECO:0000313" key="2">
    <source>
        <dbReference type="EMBL" id="QPH54327.1"/>
    </source>
</evidence>
<reference evidence="2 3" key="1">
    <citation type="submission" date="2020-11" db="EMBL/GenBank/DDBJ databases">
        <title>Description of Pontivivens ytuae sp. nov. isolated from deep sea sediment of Mariana Trench.</title>
        <authorList>
            <person name="Wang Z."/>
            <person name="Sun Q.-L."/>
            <person name="Xu X.-D."/>
            <person name="Tang Y.-Z."/>
            <person name="Zhang J."/>
        </authorList>
    </citation>
    <scope>NUCLEOTIDE SEQUENCE [LARGE SCALE GENOMIC DNA]</scope>
    <source>
        <strain evidence="2 3">MT2928</strain>
    </source>
</reference>
<dbReference type="SUPFAM" id="SSF52833">
    <property type="entry name" value="Thioredoxin-like"/>
    <property type="match status" value="1"/>
</dbReference>
<dbReference type="InterPro" id="IPR036249">
    <property type="entry name" value="Thioredoxin-like_sf"/>
</dbReference>
<dbReference type="RefSeq" id="WP_196103536.1">
    <property type="nucleotide sequence ID" value="NZ_CP064942.1"/>
</dbReference>
<dbReference type="PANTHER" id="PTHR13887">
    <property type="entry name" value="GLUTATHIONE S-TRANSFERASE KAPPA"/>
    <property type="match status" value="1"/>
</dbReference>
<organism evidence="2 3">
    <name type="scientific">Pontivivens ytuae</name>
    <dbReference type="NCBI Taxonomy" id="2789856"/>
    <lineage>
        <taxon>Bacteria</taxon>
        <taxon>Pseudomonadati</taxon>
        <taxon>Pseudomonadota</taxon>
        <taxon>Alphaproteobacteria</taxon>
        <taxon>Rhodobacterales</taxon>
        <taxon>Paracoccaceae</taxon>
        <taxon>Pontivivens</taxon>
    </lineage>
</organism>
<dbReference type="KEGG" id="poz:I0K15_00675"/>
<evidence type="ECO:0000313" key="3">
    <source>
        <dbReference type="Proteomes" id="UP000594800"/>
    </source>
</evidence>
<feature type="domain" description="DSBA-like thioredoxin" evidence="1">
    <location>
        <begin position="5"/>
        <end position="201"/>
    </location>
</feature>
<sequence>MTTRLDIISDPICPWCYIGKAKLDRALEAGGNPFEITWRPFQLNPDMPAEGMDRTEYLEAKFGKENAKGFYARIEQAAQEAGLDVDFAKIARTPNTVDAHRVIRWAQTTGNQSAVVSQLFRRYFKEGQDISDHAVLLDVAQSAGMEREIVERLLAGDADRAEVIAEDTQAREMGVSGVPTFLIGGRYVVQGAQEPAVWEKVIADLTAAVEAQG</sequence>
<dbReference type="AlphaFoldDB" id="A0A7S9LSA6"/>
<accession>A0A7S9LSA6</accession>
<name>A0A7S9LSA6_9RHOB</name>
<gene>
    <name evidence="2" type="ORF">I0K15_00675</name>
</gene>
<keyword evidence="3" id="KW-1185">Reference proteome</keyword>
<proteinExistence type="predicted"/>
<dbReference type="Gene3D" id="3.40.30.10">
    <property type="entry name" value="Glutaredoxin"/>
    <property type="match status" value="1"/>
</dbReference>